<evidence type="ECO:0000313" key="3">
    <source>
        <dbReference type="Proteomes" id="UP000003112"/>
    </source>
</evidence>
<sequence length="42" mass="4795">MHEAPTGFAKTYRGLEKGDIVFIYVFVFYSSSIPSAEYKHAH</sequence>
<comment type="caution">
    <text evidence="2">The sequence shown here is derived from an EMBL/GenBank/DDBJ whole genome shotgun (WGS) entry which is preliminary data.</text>
</comment>
<gene>
    <name evidence="2" type="ORF">HMPREF6485_2663</name>
</gene>
<keyword evidence="1" id="KW-0472">Membrane</keyword>
<reference evidence="2 3" key="1">
    <citation type="submission" date="2010-10" db="EMBL/GenBank/DDBJ databases">
        <authorList>
            <person name="Muzny D."/>
            <person name="Qin X."/>
            <person name="Deng J."/>
            <person name="Jiang H."/>
            <person name="Liu Y."/>
            <person name="Qu J."/>
            <person name="Song X.-Z."/>
            <person name="Zhang L."/>
            <person name="Thornton R."/>
            <person name="Coyle M."/>
            <person name="Francisco L."/>
            <person name="Jackson L."/>
            <person name="Javaid M."/>
            <person name="Korchina V."/>
            <person name="Kovar C."/>
            <person name="Mata R."/>
            <person name="Mathew T."/>
            <person name="Ngo R."/>
            <person name="Nguyen L."/>
            <person name="Nguyen N."/>
            <person name="Okwuonu G."/>
            <person name="Ongeri F."/>
            <person name="Pham C."/>
            <person name="Simmons D."/>
            <person name="Wilczek-Boney K."/>
            <person name="Hale W."/>
            <person name="Jakkamsetti A."/>
            <person name="Pham P."/>
            <person name="Ruth R."/>
            <person name="San Lucas F."/>
            <person name="Warren J."/>
            <person name="Zhang J."/>
            <person name="Zhao Z."/>
            <person name="Zhou C."/>
            <person name="Zhu D."/>
            <person name="Lee S."/>
            <person name="Bess C."/>
            <person name="Blankenburg K."/>
            <person name="Forbes L."/>
            <person name="Fu Q."/>
            <person name="Gubbala S."/>
            <person name="Hirani K."/>
            <person name="Jayaseelan J.C."/>
            <person name="Lara F."/>
            <person name="Munidasa M."/>
            <person name="Palculict T."/>
            <person name="Patil S."/>
            <person name="Pu L.-L."/>
            <person name="Saada N."/>
            <person name="Tang L."/>
            <person name="Weissenberger G."/>
            <person name="Zhu Y."/>
            <person name="Hemphill L."/>
            <person name="Shang Y."/>
            <person name="Youmans B."/>
            <person name="Ayvaz T."/>
            <person name="Ross M."/>
            <person name="Santibanez J."/>
            <person name="Aqrawi P."/>
            <person name="Gross S."/>
            <person name="Joshi V."/>
            <person name="Fowler G."/>
            <person name="Nazareth L."/>
            <person name="Reid J."/>
            <person name="Worley K."/>
            <person name="Petrosino J."/>
            <person name="Highlander S."/>
            <person name="Gibbs R."/>
        </authorList>
    </citation>
    <scope>NUCLEOTIDE SEQUENCE [LARGE SCALE GENOMIC DNA]</scope>
    <source>
        <strain evidence="2 3">ATCC 33574</strain>
    </source>
</reference>
<dbReference type="EMBL" id="AEPD01000049">
    <property type="protein sequence ID" value="EFU29337.1"/>
    <property type="molecule type" value="Genomic_DNA"/>
</dbReference>
<accession>E6KAM7</accession>
<name>E6KAM7_9BACT</name>
<keyword evidence="1" id="KW-0812">Transmembrane</keyword>
<keyword evidence="1" id="KW-1133">Transmembrane helix</keyword>
<proteinExistence type="predicted"/>
<dbReference type="Proteomes" id="UP000003112">
    <property type="component" value="Unassembled WGS sequence"/>
</dbReference>
<dbReference type="AlphaFoldDB" id="E6KAM7"/>
<dbReference type="STRING" id="873513.HMPREF6485_2663"/>
<evidence type="ECO:0000313" key="2">
    <source>
        <dbReference type="EMBL" id="EFU29337.1"/>
    </source>
</evidence>
<dbReference type="HOGENOM" id="CLU_3255718_0_0_10"/>
<protein>
    <submittedName>
        <fullName evidence="2">Uncharacterized protein</fullName>
    </submittedName>
</protein>
<organism evidence="2 3">
    <name type="scientific">Segatella buccae ATCC 33574</name>
    <dbReference type="NCBI Taxonomy" id="873513"/>
    <lineage>
        <taxon>Bacteria</taxon>
        <taxon>Pseudomonadati</taxon>
        <taxon>Bacteroidota</taxon>
        <taxon>Bacteroidia</taxon>
        <taxon>Bacteroidales</taxon>
        <taxon>Prevotellaceae</taxon>
        <taxon>Segatella</taxon>
    </lineage>
</organism>
<evidence type="ECO:0000256" key="1">
    <source>
        <dbReference type="SAM" id="Phobius"/>
    </source>
</evidence>
<feature type="transmembrane region" description="Helical" evidence="1">
    <location>
        <begin position="20"/>
        <end position="38"/>
    </location>
</feature>
<keyword evidence="3" id="KW-1185">Reference proteome</keyword>